<evidence type="ECO:0000313" key="4">
    <source>
        <dbReference type="Proteomes" id="UP000700908"/>
    </source>
</evidence>
<evidence type="ECO:0000256" key="1">
    <source>
        <dbReference type="SAM" id="MobiDB-lite"/>
    </source>
</evidence>
<protein>
    <recommendedName>
        <fullName evidence="5">PH domain-containing protein</fullName>
    </recommendedName>
</protein>
<evidence type="ECO:0008006" key="5">
    <source>
        <dbReference type="Google" id="ProtNLM"/>
    </source>
</evidence>
<dbReference type="EMBL" id="JAIMFO010000005">
    <property type="protein sequence ID" value="MBY4797557.1"/>
    <property type="molecule type" value="Genomic_DNA"/>
</dbReference>
<keyword evidence="2" id="KW-1133">Transmembrane helix</keyword>
<feature type="transmembrane region" description="Helical" evidence="2">
    <location>
        <begin position="149"/>
        <end position="171"/>
    </location>
</feature>
<accession>A0ABS7MJW6</accession>
<sequence>MSDDTQARDGLGGSVKSRDGLGDDTKTCDVERPAEWERQSDVGAPVELPSQASWVTDQELSDVRSTMLRLEGSGTEIEFQVNETTDQTAEVPSVPPFGRRGASLPAPPIGRWVVDAATYRSEVLIPGYASLVFPLLGAAILVMRPDFTGGAALFVHVASVVMIVAGVYTAMRTFIGHAYPREILIEPDAISLTSFGATDRFELANLTRCAVREGAAGRMHVRLAGAHARERAYFVNLSSMHRGIARGSSVDDLRTYFFALEEYLDPEGIRVRARQR</sequence>
<name>A0ABS7MJW6_9ACTN</name>
<comment type="caution">
    <text evidence="3">The sequence shown here is derived from an EMBL/GenBank/DDBJ whole genome shotgun (WGS) entry which is preliminary data.</text>
</comment>
<dbReference type="RefSeq" id="WP_222199267.1">
    <property type="nucleotide sequence ID" value="NZ_JAIMFO010000005.1"/>
</dbReference>
<feature type="region of interest" description="Disordered" evidence="1">
    <location>
        <begin position="1"/>
        <end position="43"/>
    </location>
</feature>
<organism evidence="3 4">
    <name type="scientific">Collinsella ureilytica</name>
    <dbReference type="NCBI Taxonomy" id="2869515"/>
    <lineage>
        <taxon>Bacteria</taxon>
        <taxon>Bacillati</taxon>
        <taxon>Actinomycetota</taxon>
        <taxon>Coriobacteriia</taxon>
        <taxon>Coriobacteriales</taxon>
        <taxon>Coriobacteriaceae</taxon>
        <taxon>Collinsella</taxon>
    </lineage>
</organism>
<keyword evidence="2" id="KW-0472">Membrane</keyword>
<feature type="compositionally biased region" description="Basic and acidic residues" evidence="1">
    <location>
        <begin position="16"/>
        <end position="40"/>
    </location>
</feature>
<evidence type="ECO:0000313" key="3">
    <source>
        <dbReference type="EMBL" id="MBY4797557.1"/>
    </source>
</evidence>
<evidence type="ECO:0000256" key="2">
    <source>
        <dbReference type="SAM" id="Phobius"/>
    </source>
</evidence>
<dbReference type="Proteomes" id="UP000700908">
    <property type="component" value="Unassembled WGS sequence"/>
</dbReference>
<feature type="transmembrane region" description="Helical" evidence="2">
    <location>
        <begin position="123"/>
        <end position="143"/>
    </location>
</feature>
<keyword evidence="2" id="KW-0812">Transmembrane</keyword>
<gene>
    <name evidence="3" type="ORF">K6V98_04205</name>
</gene>
<proteinExistence type="predicted"/>
<keyword evidence="4" id="KW-1185">Reference proteome</keyword>
<reference evidence="3 4" key="1">
    <citation type="submission" date="2021-08" db="EMBL/GenBank/DDBJ databases">
        <title>Collinsella faecalis sp. nov. isolated from swine faeces.</title>
        <authorList>
            <person name="Oh B.S."/>
            <person name="Lee J.H."/>
        </authorList>
    </citation>
    <scope>NUCLEOTIDE SEQUENCE [LARGE SCALE GENOMIC DNA]</scope>
    <source>
        <strain evidence="3 4">AGMB00827</strain>
    </source>
</reference>